<keyword evidence="6" id="KW-1185">Reference proteome</keyword>
<dbReference type="InterPro" id="IPR010071">
    <property type="entry name" value="AA_adenyl_dom"/>
</dbReference>
<dbReference type="FunCoup" id="A0A0D2X4V5">
    <property type="interactions" value="72"/>
</dbReference>
<dbReference type="InterPro" id="IPR001242">
    <property type="entry name" value="Condensation_dom"/>
</dbReference>
<name>A0A0D2X4V5_CAPO3</name>
<dbReference type="InterPro" id="IPR042099">
    <property type="entry name" value="ANL_N_sf"/>
</dbReference>
<dbReference type="OMA" id="HEIFHKN"/>
<dbReference type="Gene3D" id="1.10.1200.10">
    <property type="entry name" value="ACP-like"/>
    <property type="match status" value="1"/>
</dbReference>
<dbReference type="InterPro" id="IPR000873">
    <property type="entry name" value="AMP-dep_synth/lig_dom"/>
</dbReference>
<dbReference type="PANTHER" id="PTHR44845">
    <property type="entry name" value="CARRIER DOMAIN-CONTAINING PROTEIN"/>
    <property type="match status" value="1"/>
</dbReference>
<dbReference type="Pfam" id="PF00501">
    <property type="entry name" value="AMP-binding"/>
    <property type="match status" value="1"/>
</dbReference>
<evidence type="ECO:0000313" key="6">
    <source>
        <dbReference type="Proteomes" id="UP000008743"/>
    </source>
</evidence>
<dbReference type="InterPro" id="IPR036736">
    <property type="entry name" value="ACP-like_sf"/>
</dbReference>
<dbReference type="PhylomeDB" id="A0A0D2X4V5"/>
<dbReference type="SUPFAM" id="SSF51735">
    <property type="entry name" value="NAD(P)-binding Rossmann-fold domains"/>
    <property type="match status" value="1"/>
</dbReference>
<dbReference type="Gene3D" id="3.30.559.30">
    <property type="entry name" value="Nonribosomal peptide synthetase, condensation domain"/>
    <property type="match status" value="1"/>
</dbReference>
<evidence type="ECO:0000256" key="3">
    <source>
        <dbReference type="SAM" id="MobiDB-lite"/>
    </source>
</evidence>
<dbReference type="InterPro" id="IPR036291">
    <property type="entry name" value="NAD(P)-bd_dom_sf"/>
</dbReference>
<gene>
    <name evidence="5" type="ORF">CAOG_006995</name>
</gene>
<evidence type="ECO:0000259" key="4">
    <source>
        <dbReference type="PROSITE" id="PS50075"/>
    </source>
</evidence>
<dbReference type="PROSITE" id="PS50075">
    <property type="entry name" value="CARRIER"/>
    <property type="match status" value="1"/>
</dbReference>
<protein>
    <submittedName>
        <fullName evidence="5">Aminoadipate-semialdehyde dehydrogenase</fullName>
    </submittedName>
</protein>
<evidence type="ECO:0000256" key="2">
    <source>
        <dbReference type="ARBA" id="ARBA00022553"/>
    </source>
</evidence>
<dbReference type="Gene3D" id="3.40.50.12780">
    <property type="entry name" value="N-terminal domain of ligase-like"/>
    <property type="match status" value="1"/>
</dbReference>
<dbReference type="InterPro" id="IPR009081">
    <property type="entry name" value="PP-bd_ACP"/>
</dbReference>
<dbReference type="eggNOG" id="KOG1178">
    <property type="taxonomic scope" value="Eukaryota"/>
</dbReference>
<dbReference type="PANTHER" id="PTHR44845:SF1">
    <property type="entry name" value="L-2-AMINOADIPATE REDUCTASE"/>
    <property type="match status" value="1"/>
</dbReference>
<reference evidence="6" key="1">
    <citation type="submission" date="2011-02" db="EMBL/GenBank/DDBJ databases">
        <title>The Genome Sequence of Capsaspora owczarzaki ATCC 30864.</title>
        <authorList>
            <person name="Russ C."/>
            <person name="Cuomo C."/>
            <person name="Burger G."/>
            <person name="Gray M.W."/>
            <person name="Holland P.W.H."/>
            <person name="King N."/>
            <person name="Lang F.B.F."/>
            <person name="Roger A.J."/>
            <person name="Ruiz-Trillo I."/>
            <person name="Young S.K."/>
            <person name="Zeng Q."/>
            <person name="Gargeya S."/>
            <person name="Alvarado L."/>
            <person name="Berlin A."/>
            <person name="Chapman S.B."/>
            <person name="Chen Z."/>
            <person name="Freedman E."/>
            <person name="Gellesch M."/>
            <person name="Goldberg J."/>
            <person name="Griggs A."/>
            <person name="Gujja S."/>
            <person name="Heilman E."/>
            <person name="Heiman D."/>
            <person name="Howarth C."/>
            <person name="Mehta T."/>
            <person name="Neiman D."/>
            <person name="Pearson M."/>
            <person name="Roberts A."/>
            <person name="Saif S."/>
            <person name="Shea T."/>
            <person name="Shenoy N."/>
            <person name="Sisk P."/>
            <person name="Stolte C."/>
            <person name="Sykes S."/>
            <person name="White J."/>
            <person name="Yandava C."/>
            <person name="Haas B."/>
            <person name="Nusbaum C."/>
            <person name="Birren B."/>
        </authorList>
    </citation>
    <scope>NUCLEOTIDE SEQUENCE</scope>
    <source>
        <strain evidence="6">ATCC 30864</strain>
    </source>
</reference>
<dbReference type="NCBIfam" id="TIGR01746">
    <property type="entry name" value="Thioester-redct"/>
    <property type="match status" value="1"/>
</dbReference>
<dbReference type="SMART" id="SM00823">
    <property type="entry name" value="PKS_PP"/>
    <property type="match status" value="1"/>
</dbReference>
<dbReference type="EMBL" id="KE346372">
    <property type="protein sequence ID" value="KJE96719.1"/>
    <property type="molecule type" value="Genomic_DNA"/>
</dbReference>
<dbReference type="Pfam" id="PF00550">
    <property type="entry name" value="PP-binding"/>
    <property type="match status" value="1"/>
</dbReference>
<dbReference type="PROSITE" id="PS00455">
    <property type="entry name" value="AMP_BINDING"/>
    <property type="match status" value="1"/>
</dbReference>
<dbReference type="Gene3D" id="3.40.50.720">
    <property type="entry name" value="NAD(P)-binding Rossmann-like Domain"/>
    <property type="match status" value="1"/>
</dbReference>
<feature type="domain" description="Carrier" evidence="4">
    <location>
        <begin position="847"/>
        <end position="921"/>
    </location>
</feature>
<proteinExistence type="predicted"/>
<organism evidence="5 6">
    <name type="scientific">Capsaspora owczarzaki (strain ATCC 30864)</name>
    <dbReference type="NCBI Taxonomy" id="595528"/>
    <lineage>
        <taxon>Eukaryota</taxon>
        <taxon>Filasterea</taxon>
        <taxon>Capsaspora</taxon>
    </lineage>
</organism>
<dbReference type="InterPro" id="IPR010080">
    <property type="entry name" value="Thioester_reductase-like_dom"/>
</dbReference>
<feature type="region of interest" description="Disordered" evidence="3">
    <location>
        <begin position="1399"/>
        <end position="1419"/>
    </location>
</feature>
<accession>A0A0D2X4V5</accession>
<dbReference type="InterPro" id="IPR020806">
    <property type="entry name" value="PKS_PP-bd"/>
</dbReference>
<dbReference type="InterPro" id="IPR006162">
    <property type="entry name" value="Ppantetheine_attach_site"/>
</dbReference>
<dbReference type="SUPFAM" id="SSF56801">
    <property type="entry name" value="Acetyl-CoA synthetase-like"/>
    <property type="match status" value="1"/>
</dbReference>
<dbReference type="InterPro" id="IPR045851">
    <property type="entry name" value="AMP-bd_C_sf"/>
</dbReference>
<dbReference type="SUPFAM" id="SSF47336">
    <property type="entry name" value="ACP-like"/>
    <property type="match status" value="1"/>
</dbReference>
<dbReference type="Pfam" id="PF07993">
    <property type="entry name" value="NAD_binding_4"/>
    <property type="match status" value="1"/>
</dbReference>
<dbReference type="RefSeq" id="XP_004343719.1">
    <property type="nucleotide sequence ID" value="XM_004343669.2"/>
</dbReference>
<dbReference type="InParanoid" id="A0A0D2X4V5"/>
<dbReference type="PROSITE" id="PS00012">
    <property type="entry name" value="PHOSPHOPANTETHEINE"/>
    <property type="match status" value="1"/>
</dbReference>
<dbReference type="InterPro" id="IPR013120">
    <property type="entry name" value="FAR_NAD-bd"/>
</dbReference>
<dbReference type="GO" id="GO:0003824">
    <property type="term" value="F:catalytic activity"/>
    <property type="evidence" value="ECO:0007669"/>
    <property type="project" value="InterPro"/>
</dbReference>
<dbReference type="NCBIfam" id="TIGR01733">
    <property type="entry name" value="AA-adenyl-dom"/>
    <property type="match status" value="1"/>
</dbReference>
<dbReference type="SUPFAM" id="SSF52777">
    <property type="entry name" value="CoA-dependent acyltransferases"/>
    <property type="match status" value="1"/>
</dbReference>
<keyword evidence="1" id="KW-0596">Phosphopantetheine</keyword>
<dbReference type="STRING" id="595528.A0A0D2X4V5"/>
<evidence type="ECO:0000313" key="5">
    <source>
        <dbReference type="EMBL" id="KJE96719.1"/>
    </source>
</evidence>
<dbReference type="CDD" id="cd05235">
    <property type="entry name" value="SDR_e1"/>
    <property type="match status" value="1"/>
</dbReference>
<dbReference type="Pfam" id="PF00668">
    <property type="entry name" value="Condensation"/>
    <property type="match status" value="1"/>
</dbReference>
<dbReference type="Gene3D" id="3.30.300.30">
    <property type="match status" value="1"/>
</dbReference>
<evidence type="ECO:0000256" key="1">
    <source>
        <dbReference type="ARBA" id="ARBA00022450"/>
    </source>
</evidence>
<keyword evidence="2" id="KW-0597">Phosphoprotein</keyword>
<dbReference type="GO" id="GO:0031177">
    <property type="term" value="F:phosphopantetheine binding"/>
    <property type="evidence" value="ECO:0007669"/>
    <property type="project" value="InterPro"/>
</dbReference>
<dbReference type="InterPro" id="IPR020845">
    <property type="entry name" value="AMP-binding_CS"/>
</dbReference>
<sequence length="1419" mass="155810">MPPATATPNGPGHVSNAPSVDPAVLGYWRERLANLPYPQLPTDYPRPVKQQMVEGEETLLLDDKTCRSILHFSLDADVKPFTTVLAAFTILVHKYTREEDIVIGSSSSNYNPLVLRLGVNGESTLRDVVLHARDVEEAANKNDIPFDALLETLRAADSNAASHLPASATAQDERASSSLMPLFQIRFFNVVDVASHTLDAAQSCDWTVYLEQLADSKRLLPLKLRAIYNTVLFSRERMAEMLRQLELMLLHMTRSAHLTVLDTSILTEVSRPALPDPNVKLDDTWFGAIHDRFSARAALHPDRTAIVQGESEVFTYRQLDELSNRVANHLIRHGIQVEDVVALYAHRSAALVVAIMGILKAGATFTVIDPAYPVQRQIIYLSVAKPRAVITLRLAGALDDEVQTYIDKELSVVCQLRGLSPLVDTPELEAALAPDATTNPGVSVGPDSVGTLSFTSGSTGIPKAVRGRHISLTHFYPWMMTEFGQDENHRFTMLSGIAHDPIQRDIFTPLFMGASIHIPSADDIANPGQLAAWMARHGCTCTHLTPAMGQLLTANASAQMKDLRLAFFVGDVLTRRDVMRLQALAPNVRVINMYGTTETQRAVSYLSVLNDAASMERRKEILPAGRGMKDVQLLIFNRNPPVDGGAASAAAVAATVTLAGVGELGELYVRSPHLSKGYLGLPEQTAEKFIVNPFNAKDPTDRLYATGDLGRYMPDGTVECIGRADDQVKIRGFRIELKEIDTYLGQHPHVRENVTLVRRDANEEKTIVSYFVPVNPHPVPAPDGYDIDAIRAFLKEKLPSYAIPTVFFPLTRMPLTPNGKIDRNKLPFPDRAVLFAQTGAGSAQEDSTLTPLQRELMQLWESVLGRPVRVDDNFFDVGGHSILATRLTFQLRQALRRELPLNLLYQYPTIRSISSALDAVECDPAALLTDSSREHAEELNIEAEVVLDATVVKAAAAAAPLDLAKSVTSPTNIFLTGATGFLGCFLLQSLLSKHSAATVHTLVRGSSVASARDRLLKNMAANGFWTSSENPAVVEQETSRVNVIVGDLAEPLFGLEAAAFDALAAKIDVVIHNGALVHWVYPYSKLKSMNVDGTVEALRLAVTHHIKPLHFVSSTSVFDSLHYLHRNEPVLEQEPLEGGPGLSVGYAQSKWVAERILMLARDTHQWPITILRPGYILGHSKSGVTNTDDYLVRLIKGCIQLGKAPRMRNKVNMCSVDFVASAIAHIATQPAALGKVFHFANPHLFRFSDLFGLLRVYGYDIQFEDYIEWREGLMKMTLESRNNALYPLLHFVLDDLPTRSKSPKLDTTQLYATLENSGIECRPMQDLLGIYLSYLVDTGYLEPPTIRPTSNTLNNAPALSPAAATSILLNSGQPAIQPARASSPIALDNNLPVIVRPLPQIAGQPKPQGVVTRSDRPQN</sequence>
<dbReference type="OrthoDB" id="329835at2759"/>
<dbReference type="Proteomes" id="UP000008743">
    <property type="component" value="Unassembled WGS sequence"/>
</dbReference>
<dbReference type="PIRSF" id="PIRSF001617">
    <property type="entry name" value="Alpha-AR"/>
    <property type="match status" value="1"/>
</dbReference>